<keyword evidence="3" id="KW-1185">Reference proteome</keyword>
<dbReference type="Proteomes" id="UP000297452">
    <property type="component" value="Unassembled WGS sequence"/>
</dbReference>
<feature type="compositionally biased region" description="Basic residues" evidence="1">
    <location>
        <begin position="22"/>
        <end position="43"/>
    </location>
</feature>
<feature type="compositionally biased region" description="Basic and acidic residues" evidence="1">
    <location>
        <begin position="65"/>
        <end position="90"/>
    </location>
</feature>
<feature type="compositionally biased region" description="Basic and acidic residues" evidence="1">
    <location>
        <begin position="100"/>
        <end position="117"/>
    </location>
</feature>
<reference evidence="2 3" key="1">
    <citation type="submission" date="2017-12" db="EMBL/GenBank/DDBJ databases">
        <title>Comparative genomics of Botrytis spp.</title>
        <authorList>
            <person name="Valero-Jimenez C.A."/>
            <person name="Tapia P."/>
            <person name="Veloso J."/>
            <person name="Silva-Moreno E."/>
            <person name="Staats M."/>
            <person name="Valdes J.H."/>
            <person name="Van Kan J.A.L."/>
        </authorList>
    </citation>
    <scope>NUCLEOTIDE SEQUENCE [LARGE SCALE GENOMIC DNA]</scope>
    <source>
        <strain evidence="2 3">MUCL2120</strain>
    </source>
</reference>
<name>A0A4Z1I7B1_9HELO</name>
<gene>
    <name evidence="2" type="ORF">BOTNAR_0220g00130</name>
</gene>
<dbReference type="EMBL" id="PQXJ01000220">
    <property type="protein sequence ID" value="TGO56584.1"/>
    <property type="molecule type" value="Genomic_DNA"/>
</dbReference>
<dbReference type="AlphaFoldDB" id="A0A4Z1I7B1"/>
<sequence>MNINSFDDIETSTFLIYIDEKKKKKKKRKKKTIRITSKKRKCKGVPSGANTRHIFNPRLKRRDKKWWPERKSKIGTTHDKNHTPGKRKECQQPNPSSILRKREEGKGKREKGTKEEIESIGNSGDVFISLAELIE</sequence>
<evidence type="ECO:0000313" key="3">
    <source>
        <dbReference type="Proteomes" id="UP000297452"/>
    </source>
</evidence>
<feature type="region of interest" description="Disordered" evidence="1">
    <location>
        <begin position="65"/>
        <end position="119"/>
    </location>
</feature>
<feature type="region of interest" description="Disordered" evidence="1">
    <location>
        <begin position="21"/>
        <end position="53"/>
    </location>
</feature>
<protein>
    <submittedName>
        <fullName evidence="2">Uncharacterized protein</fullName>
    </submittedName>
</protein>
<dbReference type="OrthoDB" id="10599895at2759"/>
<evidence type="ECO:0000313" key="2">
    <source>
        <dbReference type="EMBL" id="TGO56584.1"/>
    </source>
</evidence>
<comment type="caution">
    <text evidence="2">The sequence shown here is derived from an EMBL/GenBank/DDBJ whole genome shotgun (WGS) entry which is preliminary data.</text>
</comment>
<evidence type="ECO:0000256" key="1">
    <source>
        <dbReference type="SAM" id="MobiDB-lite"/>
    </source>
</evidence>
<proteinExistence type="predicted"/>
<organism evidence="2 3">
    <name type="scientific">Botryotinia narcissicola</name>
    <dbReference type="NCBI Taxonomy" id="278944"/>
    <lineage>
        <taxon>Eukaryota</taxon>
        <taxon>Fungi</taxon>
        <taxon>Dikarya</taxon>
        <taxon>Ascomycota</taxon>
        <taxon>Pezizomycotina</taxon>
        <taxon>Leotiomycetes</taxon>
        <taxon>Helotiales</taxon>
        <taxon>Sclerotiniaceae</taxon>
        <taxon>Botryotinia</taxon>
    </lineage>
</organism>
<accession>A0A4Z1I7B1</accession>